<reference evidence="6" key="4">
    <citation type="submission" date="2025-02" db="EMBL/GenBank/DDBJ databases">
        <authorList>
            <consortium name="NCBI Genome Project"/>
        </authorList>
    </citation>
    <scope>NUCLEOTIDE SEQUENCE</scope>
</reference>
<dbReference type="Proteomes" id="UP000197666">
    <property type="component" value="Unassembled WGS sequence"/>
</dbReference>
<feature type="domain" description="BTB" evidence="1">
    <location>
        <begin position="27"/>
        <end position="100"/>
    </location>
</feature>
<name>A0A254U4H4_ASPNG</name>
<accession>A0A254U4H4</accession>
<dbReference type="eggNOG" id="ENOG502STR7">
    <property type="taxonomic scope" value="Eukaryota"/>
</dbReference>
<dbReference type="InterPro" id="IPR011333">
    <property type="entry name" value="SKP1/BTB/POZ_sf"/>
</dbReference>
<evidence type="ECO:0000313" key="6">
    <source>
        <dbReference type="RefSeq" id="XP_001393812.1"/>
    </source>
</evidence>
<reference evidence="4" key="1">
    <citation type="submission" date="2018-10" db="EMBL/GenBank/DDBJ databases">
        <title>FDA dAtabase for Regulatory Grade micrObial Sequences (FDA-ARGOS): Supporting development and validation of Infectious Disease Dx tests.</title>
        <authorList>
            <person name="Kerrigan L."/>
            <person name="Tallon L."/>
            <person name="Sadzewicz L."/>
            <person name="Sengamalay N."/>
            <person name="Ott S."/>
            <person name="Godinez A."/>
            <person name="Nagaraj S."/>
            <person name="Vavikolanu K."/>
            <person name="Nadendla S."/>
            <person name="George J."/>
            <person name="Sichtig H."/>
        </authorList>
    </citation>
    <scope>NUCLEOTIDE SEQUENCE [LARGE SCALE GENOMIC DNA]</scope>
    <source>
        <strain evidence="4">FDAARGOS_311</strain>
    </source>
</reference>
<dbReference type="GeneID" id="4984033"/>
<dbReference type="InterPro" id="IPR000210">
    <property type="entry name" value="BTB/POZ_dom"/>
</dbReference>
<evidence type="ECO:0000313" key="3">
    <source>
        <dbReference type="EMBL" id="TPR06891.1"/>
    </source>
</evidence>
<dbReference type="SMART" id="SM00225">
    <property type="entry name" value="BTB"/>
    <property type="match status" value="1"/>
</dbReference>
<gene>
    <name evidence="6" type="ORF">An09g05000</name>
    <name evidence="2" type="ORF">AnigIFM63604_009611</name>
    <name evidence="3" type="ORF">CAN33_0024840</name>
</gene>
<sequence length="241" mass="27203">MAGNNKRGLDMPDDNFIESLLPLHNGPYVTLQVGSEGRKYKVSRPLLCKHSPYFRAMFESGYKESHEQAVTMHEIEGVVTERSLEMLLQWLYLGRLHFQSSSPEECITVYIELARLADMCNITGMEQILANKIKTIITSSIPSVPLSSVGGEDSKILYLTPDHIEWASMLLKGHPVRSLIAEASAGAFILTENFKFADELREIPNYTGDLLDELKSLIKGQIHDNNVINHYKLTYWKDGDS</sequence>
<dbReference type="OrthoDB" id="194443at2759"/>
<dbReference type="SUPFAM" id="SSF54695">
    <property type="entry name" value="POZ domain"/>
    <property type="match status" value="1"/>
</dbReference>
<dbReference type="EMBL" id="BRPB01000067">
    <property type="protein sequence ID" value="GLA52737.1"/>
    <property type="molecule type" value="Genomic_DNA"/>
</dbReference>
<dbReference type="Gene3D" id="3.30.710.10">
    <property type="entry name" value="Potassium Channel Kv1.1, Chain A"/>
    <property type="match status" value="1"/>
</dbReference>
<dbReference type="VEuPathDB" id="FungiDB:ASPNIDRAFT2_1169665"/>
<protein>
    <recommendedName>
        <fullName evidence="1">BTB domain-containing protein</fullName>
    </recommendedName>
</protein>
<evidence type="ECO:0000313" key="2">
    <source>
        <dbReference type="EMBL" id="GLA52737.1"/>
    </source>
</evidence>
<organism evidence="2 5">
    <name type="scientific">Aspergillus niger</name>
    <dbReference type="NCBI Taxonomy" id="5061"/>
    <lineage>
        <taxon>Eukaryota</taxon>
        <taxon>Fungi</taxon>
        <taxon>Dikarya</taxon>
        <taxon>Ascomycota</taxon>
        <taxon>Pezizomycotina</taxon>
        <taxon>Eurotiomycetes</taxon>
        <taxon>Eurotiomycetidae</taxon>
        <taxon>Eurotiales</taxon>
        <taxon>Aspergillaceae</taxon>
        <taxon>Aspergillus</taxon>
        <taxon>Aspergillus subgen. Circumdati</taxon>
    </lineage>
</organism>
<dbReference type="PROSITE" id="PS50097">
    <property type="entry name" value="BTB"/>
    <property type="match status" value="1"/>
</dbReference>
<dbReference type="KEGG" id="ang:An09g05000"/>
<evidence type="ECO:0000313" key="4">
    <source>
        <dbReference type="Proteomes" id="UP000197666"/>
    </source>
</evidence>
<dbReference type="AlphaFoldDB" id="A0A254U4H4"/>
<dbReference type="EMBL" id="NKJJ02000005">
    <property type="protein sequence ID" value="TPR06891.1"/>
    <property type="molecule type" value="Genomic_DNA"/>
</dbReference>
<dbReference type="VEuPathDB" id="FungiDB:ATCC64974_9130"/>
<dbReference type="PANTHER" id="PTHR47843">
    <property type="entry name" value="BTB DOMAIN-CONTAINING PROTEIN-RELATED"/>
    <property type="match status" value="1"/>
</dbReference>
<reference evidence="3" key="2">
    <citation type="submission" date="2019-02" db="EMBL/GenBank/DDBJ databases">
        <title>FDA dAtabase for Regulatory Grade micrObial Sequences (FDA-ARGOS): Supporting development and validation of Infectious Disease Dx tests.</title>
        <authorList>
            <person name="Kerrigan L."/>
            <person name="Tallon L.J."/>
            <person name="Sadzewicz L."/>
            <person name="Sengamalay N."/>
            <person name="Ott S."/>
            <person name="Godinez A."/>
            <person name="Nagaraj S."/>
            <person name="Vavikolanu K."/>
            <person name="Vyas G."/>
            <person name="Nadendla S."/>
            <person name="Aluvathingal J."/>
            <person name="Sichtig H."/>
        </authorList>
    </citation>
    <scope>NUCLEOTIDE SEQUENCE</scope>
    <source>
        <strain evidence="3">FDAARGOS_311</strain>
    </source>
</reference>
<evidence type="ECO:0000313" key="5">
    <source>
        <dbReference type="Proteomes" id="UP001144191"/>
    </source>
</evidence>
<reference evidence="6" key="5">
    <citation type="submission" date="2025-04" db="UniProtKB">
        <authorList>
            <consortium name="RefSeq"/>
        </authorList>
    </citation>
    <scope>IDENTIFICATION</scope>
</reference>
<dbReference type="RefSeq" id="XP_001393812.1">
    <property type="nucleotide sequence ID" value="XM_001393775.1"/>
</dbReference>
<dbReference type="Proteomes" id="UP001144191">
    <property type="component" value="Unassembled WGS sequence"/>
</dbReference>
<proteinExistence type="predicted"/>
<evidence type="ECO:0000259" key="1">
    <source>
        <dbReference type="PROSITE" id="PS50097"/>
    </source>
</evidence>
<dbReference type="VEuPathDB" id="FungiDB:M747DRAFT_363617"/>
<reference evidence="2" key="3">
    <citation type="submission" date="2022-07" db="EMBL/GenBank/DDBJ databases">
        <title>Taxonomy of Aspergillus series Nigri: significant species reduction supported by multi-species coalescent approaches.</title>
        <authorList>
            <person name="Bian C."/>
            <person name="Kusuya Y."/>
            <person name="Sklenar F."/>
            <person name="D'hooge E."/>
            <person name="Yaguchi T."/>
            <person name="Takahashi H."/>
            <person name="Hubka V."/>
        </authorList>
    </citation>
    <scope>NUCLEOTIDE SEQUENCE</scope>
    <source>
        <strain evidence="2">IFM 63604</strain>
    </source>
</reference>
<dbReference type="Pfam" id="PF00651">
    <property type="entry name" value="BTB"/>
    <property type="match status" value="1"/>
</dbReference>
<dbReference type="CDD" id="cd18186">
    <property type="entry name" value="BTB_POZ_ZBTB_KLHL-like"/>
    <property type="match status" value="1"/>
</dbReference>
<dbReference type="VEuPathDB" id="FungiDB:An09g05000"/>